<dbReference type="OrthoDB" id="9779622at2"/>
<dbReference type="PANTHER" id="PTHR43096:SF52">
    <property type="entry name" value="DNAJ HOMOLOG 1, MITOCHONDRIAL-RELATED"/>
    <property type="match status" value="1"/>
</dbReference>
<sequence length="493" mass="57968">MINYYVVLEIPNFSDEAVIKKAYRTLSKKYHPDINKDPFATTYFLKINEAYDFLMDANKRMLLHQYLHAVANQASTKTNYTQSNLQKNRQYSPPVTKPLIHVFQVNKKHFAVNDLVLLQWNVSQCKAVHINVLGNVSFAGTHYLKMDHFADEIIILMTITGLDNTAYKYQIKLLYDNSNPAEKAFQKIKLQFPDVDEAHFKKETFFGMNARINKNEFKNRLVFLSIPMVLNTFLFLFSTIQIVSFLIHIVLLWVIFSQCYKRIHDIEKLKNNVWQLFIPLYNLFLVKELLVSDSEATENKFGLPPKQSSKTFLNWISDKLKQLNNRMPFIYKISFGSFALLVLLVFFKTIKSFNETEVRLTSHYIETSRPQSNGRIYRDYFVVFNDEISVNVTENDFYEILSKRKYDTYKIARNNTNEIQYVRLINSNTDKDTRINFGVLHSSNPLLLLISLLFLSQLYVFNNLTAPNELAFTKGYMFFSFMVYLYGIYHTIF</sequence>
<accession>A0A1H6J9J3</accession>
<dbReference type="PANTHER" id="PTHR43096">
    <property type="entry name" value="DNAJ HOMOLOG 1, MITOCHONDRIAL-RELATED"/>
    <property type="match status" value="1"/>
</dbReference>
<evidence type="ECO:0000256" key="2">
    <source>
        <dbReference type="SAM" id="Phobius"/>
    </source>
</evidence>
<keyword evidence="2" id="KW-1133">Transmembrane helix</keyword>
<dbReference type="GO" id="GO:0042026">
    <property type="term" value="P:protein refolding"/>
    <property type="evidence" value="ECO:0007669"/>
    <property type="project" value="TreeGrafter"/>
</dbReference>
<gene>
    <name evidence="4" type="ORF">SAMN02927937_00195</name>
</gene>
<dbReference type="PROSITE" id="PS50076">
    <property type="entry name" value="DNAJ_2"/>
    <property type="match status" value="1"/>
</dbReference>
<dbReference type="RefSeq" id="WP_091095410.1">
    <property type="nucleotide sequence ID" value="NZ_FNXE01000002.1"/>
</dbReference>
<feature type="transmembrane region" description="Helical" evidence="2">
    <location>
        <begin position="329"/>
        <end position="347"/>
    </location>
</feature>
<dbReference type="Pfam" id="PF05656">
    <property type="entry name" value="DUF805"/>
    <property type="match status" value="1"/>
</dbReference>
<feature type="transmembrane region" description="Helical" evidence="2">
    <location>
        <begin position="476"/>
        <end position="492"/>
    </location>
</feature>
<evidence type="ECO:0000313" key="5">
    <source>
        <dbReference type="Proteomes" id="UP000199634"/>
    </source>
</evidence>
<dbReference type="InterPro" id="IPR001623">
    <property type="entry name" value="DnaJ_domain"/>
</dbReference>
<keyword evidence="5" id="KW-1185">Reference proteome</keyword>
<keyword evidence="2" id="KW-0472">Membrane</keyword>
<dbReference type="AlphaFoldDB" id="A0A1H6J9J3"/>
<reference evidence="4 5" key="1">
    <citation type="submission" date="2016-10" db="EMBL/GenBank/DDBJ databases">
        <authorList>
            <person name="de Groot N.N."/>
        </authorList>
    </citation>
    <scope>NUCLEOTIDE SEQUENCE [LARGE SCALE GENOMIC DNA]</scope>
    <source>
        <strain evidence="4 5">CGMCC 1.10825</strain>
    </source>
</reference>
<dbReference type="SMART" id="SM00271">
    <property type="entry name" value="DnaJ"/>
    <property type="match status" value="1"/>
</dbReference>
<protein>
    <recommendedName>
        <fullName evidence="3">J domain-containing protein</fullName>
    </recommendedName>
</protein>
<dbReference type="STRING" id="1159016.SAMN02927937_00195"/>
<dbReference type="Pfam" id="PF00226">
    <property type="entry name" value="DnaJ"/>
    <property type="match status" value="1"/>
</dbReference>
<dbReference type="SUPFAM" id="SSF46565">
    <property type="entry name" value="Chaperone J-domain"/>
    <property type="match status" value="1"/>
</dbReference>
<evidence type="ECO:0000313" key="4">
    <source>
        <dbReference type="EMBL" id="SEH56290.1"/>
    </source>
</evidence>
<dbReference type="InterPro" id="IPR008523">
    <property type="entry name" value="DUF805"/>
</dbReference>
<organism evidence="4 5">
    <name type="scientific">Paenimyroides marinum</name>
    <dbReference type="NCBI Taxonomy" id="1159016"/>
    <lineage>
        <taxon>Bacteria</taxon>
        <taxon>Pseudomonadati</taxon>
        <taxon>Bacteroidota</taxon>
        <taxon>Flavobacteriia</taxon>
        <taxon>Flavobacteriales</taxon>
        <taxon>Flavobacteriaceae</taxon>
        <taxon>Paenimyroides</taxon>
    </lineage>
</organism>
<dbReference type="Gene3D" id="1.10.287.110">
    <property type="entry name" value="DnaJ domain"/>
    <property type="match status" value="1"/>
</dbReference>
<evidence type="ECO:0000256" key="1">
    <source>
        <dbReference type="ARBA" id="ARBA00023186"/>
    </source>
</evidence>
<dbReference type="GO" id="GO:0051082">
    <property type="term" value="F:unfolded protein binding"/>
    <property type="evidence" value="ECO:0007669"/>
    <property type="project" value="TreeGrafter"/>
</dbReference>
<dbReference type="PRINTS" id="PR00625">
    <property type="entry name" value="JDOMAIN"/>
</dbReference>
<dbReference type="EMBL" id="FNXE01000002">
    <property type="protein sequence ID" value="SEH56290.1"/>
    <property type="molecule type" value="Genomic_DNA"/>
</dbReference>
<name>A0A1H6J9J3_9FLAO</name>
<dbReference type="GO" id="GO:0016020">
    <property type="term" value="C:membrane"/>
    <property type="evidence" value="ECO:0007669"/>
    <property type="project" value="InterPro"/>
</dbReference>
<feature type="transmembrane region" description="Helical" evidence="2">
    <location>
        <begin position="233"/>
        <end position="256"/>
    </location>
</feature>
<evidence type="ECO:0000259" key="3">
    <source>
        <dbReference type="PROSITE" id="PS50076"/>
    </source>
</evidence>
<feature type="domain" description="J" evidence="3">
    <location>
        <begin position="3"/>
        <end position="67"/>
    </location>
</feature>
<dbReference type="CDD" id="cd06257">
    <property type="entry name" value="DnaJ"/>
    <property type="match status" value="1"/>
</dbReference>
<keyword evidence="1" id="KW-0143">Chaperone</keyword>
<proteinExistence type="predicted"/>
<dbReference type="Proteomes" id="UP000199634">
    <property type="component" value="Unassembled WGS sequence"/>
</dbReference>
<dbReference type="GO" id="GO:0005737">
    <property type="term" value="C:cytoplasm"/>
    <property type="evidence" value="ECO:0007669"/>
    <property type="project" value="TreeGrafter"/>
</dbReference>
<dbReference type="InterPro" id="IPR036869">
    <property type="entry name" value="J_dom_sf"/>
</dbReference>
<keyword evidence="2" id="KW-0812">Transmembrane</keyword>
<feature type="transmembrane region" description="Helical" evidence="2">
    <location>
        <begin position="446"/>
        <end position="464"/>
    </location>
</feature>